<dbReference type="HAMAP" id="MF_01014">
    <property type="entry name" value="HisA"/>
    <property type="match status" value="1"/>
</dbReference>
<dbReference type="Gene3D" id="3.20.20.70">
    <property type="entry name" value="Aldolase class I"/>
    <property type="match status" value="1"/>
</dbReference>
<dbReference type="Proteomes" id="UP000028839">
    <property type="component" value="Unassembled WGS sequence"/>
</dbReference>
<dbReference type="SUPFAM" id="SSF51366">
    <property type="entry name" value="Ribulose-phoshate binding barrel"/>
    <property type="match status" value="1"/>
</dbReference>
<evidence type="ECO:0000313" key="13">
    <source>
        <dbReference type="Proteomes" id="UP000028839"/>
    </source>
</evidence>
<dbReference type="UniPathway" id="UPA00031">
    <property type="reaction ID" value="UER00009"/>
</dbReference>
<comment type="similarity">
    <text evidence="4 9 10">Belongs to the HisA/HisF family.</text>
</comment>
<sequence>MLLIPAIDLKGGKCVRLRQGRMEDDTVFSDDPVAVALHWAEAGAKRLHLVDLDGAFAGQPVNADIIYHIAQALPDMDIQVGGGIRDSDTIQTYLDAGVRYAIIGTKAINAPHFVADACLEFPGHILLGLDAREGKIAINGWSKLSRHNLIDIAQRFEKDGVEAIIYTDIQRDGMMKGVNIEATSELAKAINIPVIASGGVSSLTEIEALCQHEQDGIGGAIIGRALYEEKIQLAEALAIAKRLSGESTA</sequence>
<evidence type="ECO:0000256" key="3">
    <source>
        <dbReference type="ARBA" id="ARBA00005133"/>
    </source>
</evidence>
<comment type="subcellular location">
    <subcellularLocation>
        <location evidence="2 9 11">Cytoplasm</location>
    </subcellularLocation>
</comment>
<dbReference type="PANTHER" id="PTHR43090">
    <property type="entry name" value="1-(5-PHOSPHORIBOSYL)-5-[(5-PHOSPHORIBOSYLAMINO)METHYLIDENEAMINO] IMIDAZOLE-4-CARBOXAMIDE ISOMERASE"/>
    <property type="match status" value="1"/>
</dbReference>
<dbReference type="CDD" id="cd04732">
    <property type="entry name" value="HisA"/>
    <property type="match status" value="1"/>
</dbReference>
<evidence type="ECO:0000256" key="4">
    <source>
        <dbReference type="ARBA" id="ARBA00009667"/>
    </source>
</evidence>
<keyword evidence="8 9" id="KW-0413">Isomerase</keyword>
<gene>
    <name evidence="9" type="primary">hisA</name>
    <name evidence="12" type="ORF">IB75_16215</name>
</gene>
<keyword evidence="5 9" id="KW-0963">Cytoplasm</keyword>
<evidence type="ECO:0000313" key="12">
    <source>
        <dbReference type="EMBL" id="KFI18061.1"/>
    </source>
</evidence>
<dbReference type="HOGENOM" id="CLU_048577_1_1_6"/>
<evidence type="ECO:0000256" key="8">
    <source>
        <dbReference type="ARBA" id="ARBA00023235"/>
    </source>
</evidence>
<organism evidence="12 13">
    <name type="scientific">Nitrosococcus oceani C-27</name>
    <dbReference type="NCBI Taxonomy" id="314279"/>
    <lineage>
        <taxon>Bacteria</taxon>
        <taxon>Pseudomonadati</taxon>
        <taxon>Pseudomonadota</taxon>
        <taxon>Gammaproteobacteria</taxon>
        <taxon>Chromatiales</taxon>
        <taxon>Chromatiaceae</taxon>
        <taxon>Nitrosococcus</taxon>
    </lineage>
</organism>
<comment type="caution">
    <text evidence="12">The sequence shown here is derived from an EMBL/GenBank/DDBJ whole genome shotgun (WGS) entry which is preliminary data.</text>
</comment>
<protein>
    <recommendedName>
        <fullName evidence="9 11">1-(5-phosphoribosyl)-5-[(5-phosphoribosylamino)methylideneamino] imidazole-4-carboxamide isomerase</fullName>
        <ecNumber evidence="9 11">5.3.1.16</ecNumber>
    </recommendedName>
    <alternativeName>
        <fullName evidence="9">Phosphoribosylformimino-5-aminoimidazole carboxamide ribotide isomerase</fullName>
    </alternativeName>
</protein>
<evidence type="ECO:0000256" key="10">
    <source>
        <dbReference type="RuleBase" id="RU003657"/>
    </source>
</evidence>
<dbReference type="OrthoDB" id="9807749at2"/>
<dbReference type="Pfam" id="PF00977">
    <property type="entry name" value="His_biosynth"/>
    <property type="match status" value="1"/>
</dbReference>
<accession>A0A0E2YYM8</accession>
<dbReference type="EC" id="5.3.1.16" evidence="9 11"/>
<dbReference type="SMR" id="A0A0E2YYM8"/>
<feature type="active site" description="Proton donor" evidence="9">
    <location>
        <position position="130"/>
    </location>
</feature>
<proteinExistence type="inferred from homology"/>
<dbReference type="GO" id="GO:0005737">
    <property type="term" value="C:cytoplasm"/>
    <property type="evidence" value="ECO:0007669"/>
    <property type="project" value="UniProtKB-SubCell"/>
</dbReference>
<evidence type="ECO:0000256" key="5">
    <source>
        <dbReference type="ARBA" id="ARBA00022490"/>
    </source>
</evidence>
<dbReference type="GO" id="GO:0000162">
    <property type="term" value="P:L-tryptophan biosynthetic process"/>
    <property type="evidence" value="ECO:0007669"/>
    <property type="project" value="TreeGrafter"/>
</dbReference>
<dbReference type="EMBL" id="JPGN01000088">
    <property type="protein sequence ID" value="KFI18061.1"/>
    <property type="molecule type" value="Genomic_DNA"/>
</dbReference>
<dbReference type="NCBIfam" id="NF010112">
    <property type="entry name" value="PRK13585.1"/>
    <property type="match status" value="1"/>
</dbReference>
<evidence type="ECO:0000256" key="9">
    <source>
        <dbReference type="HAMAP-Rule" id="MF_01014"/>
    </source>
</evidence>
<dbReference type="InterPro" id="IPR023016">
    <property type="entry name" value="HisA/PriA"/>
</dbReference>
<dbReference type="PANTHER" id="PTHR43090:SF2">
    <property type="entry name" value="1-(5-PHOSPHORIBOSYL)-5-[(5-PHOSPHORIBOSYLAMINO)METHYLIDENEAMINO] IMIDAZOLE-4-CARBOXAMIDE ISOMERASE"/>
    <property type="match status" value="1"/>
</dbReference>
<evidence type="ECO:0000256" key="6">
    <source>
        <dbReference type="ARBA" id="ARBA00022605"/>
    </source>
</evidence>
<evidence type="ECO:0000256" key="7">
    <source>
        <dbReference type="ARBA" id="ARBA00023102"/>
    </source>
</evidence>
<keyword evidence="7 9" id="KW-0368">Histidine biosynthesis</keyword>
<name>A0A0E2YYM8_9GAMM</name>
<reference evidence="12 13" key="1">
    <citation type="submission" date="2014-07" db="EMBL/GenBank/DDBJ databases">
        <title>Comparative analysis of Nitrosococcus oceani genome inventories of strains from Pacific and Atlantic gyres.</title>
        <authorList>
            <person name="Lim C.K."/>
            <person name="Wang L."/>
            <person name="Sayavedra-Soto L.A."/>
            <person name="Klotz M.G."/>
        </authorList>
    </citation>
    <scope>NUCLEOTIDE SEQUENCE [LARGE SCALE GENOMIC DNA]</scope>
    <source>
        <strain evidence="12 13">C-27</strain>
    </source>
</reference>
<evidence type="ECO:0000256" key="11">
    <source>
        <dbReference type="RuleBase" id="RU003658"/>
    </source>
</evidence>
<feature type="active site" description="Proton acceptor" evidence="9">
    <location>
        <position position="8"/>
    </location>
</feature>
<dbReference type="InterPro" id="IPR011060">
    <property type="entry name" value="RibuloseP-bd_barrel"/>
</dbReference>
<dbReference type="InterPro" id="IPR013785">
    <property type="entry name" value="Aldolase_TIM"/>
</dbReference>
<comment type="catalytic activity">
    <reaction evidence="1 9 11">
        <text>1-(5-phospho-beta-D-ribosyl)-5-[(5-phospho-beta-D-ribosylamino)methylideneamino]imidazole-4-carboxamide = 5-[(5-phospho-1-deoxy-D-ribulos-1-ylimino)methylamino]-1-(5-phospho-beta-D-ribosyl)imidazole-4-carboxamide</text>
        <dbReference type="Rhea" id="RHEA:15469"/>
        <dbReference type="ChEBI" id="CHEBI:58435"/>
        <dbReference type="ChEBI" id="CHEBI:58525"/>
        <dbReference type="EC" id="5.3.1.16"/>
    </reaction>
</comment>
<comment type="pathway">
    <text evidence="3 9 11">Amino-acid biosynthesis; L-histidine biosynthesis; L-histidine from 5-phospho-alpha-D-ribose 1-diphosphate: step 4/9.</text>
</comment>
<dbReference type="NCBIfam" id="TIGR00007">
    <property type="entry name" value="1-(5-phosphoribosyl)-5-[(5-phosphoribosylamino)methylideneamino]imidazole-4-carboxamide isomerase"/>
    <property type="match status" value="1"/>
</dbReference>
<evidence type="ECO:0000256" key="1">
    <source>
        <dbReference type="ARBA" id="ARBA00000901"/>
    </source>
</evidence>
<dbReference type="GO" id="GO:0003949">
    <property type="term" value="F:1-(5-phosphoribosyl)-5-[(5-phosphoribosylamino)methylideneamino]imidazole-4-carboxamide isomerase activity"/>
    <property type="evidence" value="ECO:0007669"/>
    <property type="project" value="UniProtKB-UniRule"/>
</dbReference>
<dbReference type="InterPro" id="IPR006062">
    <property type="entry name" value="His_biosynth"/>
</dbReference>
<dbReference type="AlphaFoldDB" id="A0A0E2YYM8"/>
<evidence type="ECO:0000256" key="2">
    <source>
        <dbReference type="ARBA" id="ARBA00004496"/>
    </source>
</evidence>
<dbReference type="InterPro" id="IPR044524">
    <property type="entry name" value="Isoase_HisA-like"/>
</dbReference>
<dbReference type="FunFam" id="3.20.20.70:FF:000009">
    <property type="entry name" value="1-(5-phosphoribosyl)-5-[(5-phosphoribosylamino)methylideneamino] imidazole-4-carboxamide isomerase"/>
    <property type="match status" value="1"/>
</dbReference>
<dbReference type="GO" id="GO:0000105">
    <property type="term" value="P:L-histidine biosynthetic process"/>
    <property type="evidence" value="ECO:0007669"/>
    <property type="project" value="UniProtKB-UniRule"/>
</dbReference>
<keyword evidence="6 9" id="KW-0028">Amino-acid biosynthesis</keyword>
<dbReference type="InterPro" id="IPR006063">
    <property type="entry name" value="HisA_bact_arch"/>
</dbReference>